<accession>A0A1C6SPL0</accession>
<dbReference type="AlphaFoldDB" id="A0A1C6SPL0"/>
<dbReference type="STRING" id="47866.GA0074694_5894"/>
<evidence type="ECO:0000313" key="2">
    <source>
        <dbReference type="Proteomes" id="UP000198906"/>
    </source>
</evidence>
<evidence type="ECO:0000313" key="1">
    <source>
        <dbReference type="EMBL" id="SCL31135.1"/>
    </source>
</evidence>
<dbReference type="Proteomes" id="UP000198906">
    <property type="component" value="Unassembled WGS sequence"/>
</dbReference>
<keyword evidence="2" id="KW-1185">Reference proteome</keyword>
<name>A0A1C6SPL0_9ACTN</name>
<reference evidence="2" key="1">
    <citation type="submission" date="2016-06" db="EMBL/GenBank/DDBJ databases">
        <authorList>
            <person name="Varghese N."/>
        </authorList>
    </citation>
    <scope>NUCLEOTIDE SEQUENCE [LARGE SCALE GENOMIC DNA]</scope>
    <source>
        <strain evidence="2">DSM 46123</strain>
    </source>
</reference>
<gene>
    <name evidence="1" type="ORF">GA0074694_5894</name>
</gene>
<protein>
    <submittedName>
        <fullName evidence="1">Uncharacterized protein</fullName>
    </submittedName>
</protein>
<dbReference type="RefSeq" id="WP_091463052.1">
    <property type="nucleotide sequence ID" value="NZ_FMHU01000002.1"/>
</dbReference>
<dbReference type="EMBL" id="FMHU01000002">
    <property type="protein sequence ID" value="SCL31135.1"/>
    <property type="molecule type" value="Genomic_DNA"/>
</dbReference>
<proteinExistence type="predicted"/>
<sequence>MPTDPIDAVLGGLLVHQFDTWLTGALRRSRRVTLALVYAGPPGDSAATVLRAVATAADRVRGQRLTVVVLAEDPGLPARLAPLAAGLPAEVTVHPVPGAPDRLPVVLKAAGAAGAPLLTALSDPTGETLDGPAGRGLLAAATSGRPADLLLASGTGRAGGAVEAGTARAAVSRFPLVAEVETVPVGDAPPWLFALGTNSDRNLEAFKDGIWRAGAAAGLRHRDVDGTPRDLDAEPDPSALSDLLRAELDRCGPRTVTELRRHVLTGTPYRAVDALRALTALLDAGTVTRSPADGRLAGDVIVHPAPGDTGVHSRR</sequence>
<organism evidence="1 2">
    <name type="scientific">Micromonospora inyonensis</name>
    <dbReference type="NCBI Taxonomy" id="47866"/>
    <lineage>
        <taxon>Bacteria</taxon>
        <taxon>Bacillati</taxon>
        <taxon>Actinomycetota</taxon>
        <taxon>Actinomycetes</taxon>
        <taxon>Micromonosporales</taxon>
        <taxon>Micromonosporaceae</taxon>
        <taxon>Micromonospora</taxon>
    </lineage>
</organism>